<evidence type="ECO:0000256" key="7">
    <source>
        <dbReference type="ARBA" id="ARBA00022840"/>
    </source>
</evidence>
<sequence>MTGPLVLETLGLTKSFPGVNALTNVDFRLFAGEVHTLMGQNGAGKSTLINVLTGVHSHDAGEIRIDGESVRFAAPLEAEAAGIRTLYQEVNLCPNLSVAENIFAGRQPRRRGAIDWKAIHAGAREALAQLNISLDVTQSLDTYPIAVQQMVAIARAVSVDARVLILDEPTSSLDDSEVSKLFEVLTKLKQSGIAILFVTHFLEQTYAISDRITVMRNGQREGEYLAKDLPVDELVRKMVGDVPVTAQRTRSSSERNDAAAANRALPRFDMRGVGRRGAVQPIDLTLESGRIMGLAGLLGSGRTETARLLFGADRADTGSITVDGKPVKLGSPRHAVKHGIGYCPEDRKKEGIVAALSIRENIVLALQARRGWWRPLGRAKEKRIAEHYVKALGIRARDIEQPIELLSGGNQQKALLARWLATDPKMLILDEPTRGIDVAAKFEIMDRVMQLCAKGLGILLISSEIAEVLRLSDRIAVLRDRRKVAELSGDELDEQAVYQLIAGGEA</sequence>
<evidence type="ECO:0000256" key="5">
    <source>
        <dbReference type="ARBA" id="ARBA00022737"/>
    </source>
</evidence>
<dbReference type="Proteomes" id="UP000235347">
    <property type="component" value="Unassembled WGS sequence"/>
</dbReference>
<dbReference type="AlphaFoldDB" id="A0A2N7WGI2"/>
<dbReference type="PANTHER" id="PTHR43790">
    <property type="entry name" value="CARBOHYDRATE TRANSPORT ATP-BINDING PROTEIN MG119-RELATED"/>
    <property type="match status" value="1"/>
</dbReference>
<evidence type="ECO:0000256" key="2">
    <source>
        <dbReference type="ARBA" id="ARBA00022475"/>
    </source>
</evidence>
<dbReference type="PANTHER" id="PTHR43790:SF9">
    <property type="entry name" value="GALACTOFURANOSE TRANSPORTER ATP-BINDING PROTEIN YTFR"/>
    <property type="match status" value="1"/>
</dbReference>
<dbReference type="EMBL" id="PNYB01000001">
    <property type="protein sequence ID" value="PMS28464.1"/>
    <property type="molecule type" value="Genomic_DNA"/>
</dbReference>
<dbReference type="Pfam" id="PF00005">
    <property type="entry name" value="ABC_tran"/>
    <property type="match status" value="2"/>
</dbReference>
<keyword evidence="7 9" id="KW-0067">ATP-binding</keyword>
<feature type="domain" description="ABC transporter" evidence="8">
    <location>
        <begin position="7"/>
        <end position="242"/>
    </location>
</feature>
<evidence type="ECO:0000256" key="3">
    <source>
        <dbReference type="ARBA" id="ARBA00022519"/>
    </source>
</evidence>
<dbReference type="SMART" id="SM00382">
    <property type="entry name" value="AAA"/>
    <property type="match status" value="2"/>
</dbReference>
<dbReference type="CDD" id="cd03215">
    <property type="entry name" value="ABC_Carb_Monos_II"/>
    <property type="match status" value="1"/>
</dbReference>
<dbReference type="InterPro" id="IPR017871">
    <property type="entry name" value="ABC_transporter-like_CS"/>
</dbReference>
<organism evidence="9 10">
    <name type="scientific">Trinickia soli</name>
    <dbReference type="NCBI Taxonomy" id="380675"/>
    <lineage>
        <taxon>Bacteria</taxon>
        <taxon>Pseudomonadati</taxon>
        <taxon>Pseudomonadota</taxon>
        <taxon>Betaproteobacteria</taxon>
        <taxon>Burkholderiales</taxon>
        <taxon>Burkholderiaceae</taxon>
        <taxon>Trinickia</taxon>
    </lineage>
</organism>
<evidence type="ECO:0000256" key="4">
    <source>
        <dbReference type="ARBA" id="ARBA00022597"/>
    </source>
</evidence>
<comment type="caution">
    <text evidence="9">The sequence shown here is derived from an EMBL/GenBank/DDBJ whole genome shotgun (WGS) entry which is preliminary data.</text>
</comment>
<feature type="domain" description="ABC transporter" evidence="8">
    <location>
        <begin position="260"/>
        <end position="505"/>
    </location>
</feature>
<keyword evidence="6" id="KW-0547">Nucleotide-binding</keyword>
<dbReference type="GO" id="GO:0016887">
    <property type="term" value="F:ATP hydrolysis activity"/>
    <property type="evidence" value="ECO:0007669"/>
    <property type="project" value="InterPro"/>
</dbReference>
<keyword evidence="1" id="KW-0813">Transport</keyword>
<dbReference type="InterPro" id="IPR027417">
    <property type="entry name" value="P-loop_NTPase"/>
</dbReference>
<keyword evidence="5" id="KW-0677">Repeat</keyword>
<dbReference type="PROSITE" id="PS00211">
    <property type="entry name" value="ABC_TRANSPORTER_1"/>
    <property type="match status" value="1"/>
</dbReference>
<dbReference type="RefSeq" id="WP_102608053.1">
    <property type="nucleotide sequence ID" value="NZ_CADIKD010000006.1"/>
</dbReference>
<dbReference type="PROSITE" id="PS50893">
    <property type="entry name" value="ABC_TRANSPORTER_2"/>
    <property type="match status" value="2"/>
</dbReference>
<evidence type="ECO:0000313" key="9">
    <source>
        <dbReference type="EMBL" id="PMS28464.1"/>
    </source>
</evidence>
<evidence type="ECO:0000256" key="6">
    <source>
        <dbReference type="ARBA" id="ARBA00022741"/>
    </source>
</evidence>
<gene>
    <name evidence="9" type="ORF">C0Z19_01785</name>
</gene>
<proteinExistence type="predicted"/>
<dbReference type="InterPro" id="IPR003593">
    <property type="entry name" value="AAA+_ATPase"/>
</dbReference>
<dbReference type="GO" id="GO:0005524">
    <property type="term" value="F:ATP binding"/>
    <property type="evidence" value="ECO:0007669"/>
    <property type="project" value="UniProtKB-KW"/>
</dbReference>
<dbReference type="InterPro" id="IPR050107">
    <property type="entry name" value="ABC_carbohydrate_import_ATPase"/>
</dbReference>
<dbReference type="InterPro" id="IPR003439">
    <property type="entry name" value="ABC_transporter-like_ATP-bd"/>
</dbReference>
<keyword evidence="3" id="KW-0472">Membrane</keyword>
<dbReference type="Gene3D" id="3.40.50.300">
    <property type="entry name" value="P-loop containing nucleotide triphosphate hydrolases"/>
    <property type="match status" value="2"/>
</dbReference>
<accession>A0A2N7WGI2</accession>
<dbReference type="CDD" id="cd03216">
    <property type="entry name" value="ABC_Carb_Monos_I"/>
    <property type="match status" value="1"/>
</dbReference>
<protein>
    <submittedName>
        <fullName evidence="9">Sugar ABC transporter ATP-binding protein</fullName>
    </submittedName>
</protein>
<evidence type="ECO:0000256" key="1">
    <source>
        <dbReference type="ARBA" id="ARBA00022448"/>
    </source>
</evidence>
<dbReference type="SUPFAM" id="SSF52540">
    <property type="entry name" value="P-loop containing nucleoside triphosphate hydrolases"/>
    <property type="match status" value="2"/>
</dbReference>
<evidence type="ECO:0000259" key="8">
    <source>
        <dbReference type="PROSITE" id="PS50893"/>
    </source>
</evidence>
<name>A0A2N7WGI2_9BURK</name>
<reference evidence="9 10" key="1">
    <citation type="submission" date="2018-01" db="EMBL/GenBank/DDBJ databases">
        <title>Whole genome analyses suggest that Burkholderia sensu lato contains two further novel genera in the rhizoxinica-symbiotica group Mycetohabitans gen. nov., and Trinickia gen. nov.: implications for the evolution of diazotrophy and nodulation in the Burkholderiaceae.</title>
        <authorList>
            <person name="Estrada-de los Santos P."/>
            <person name="Palmer M."/>
            <person name="Chavez-Ramirez B."/>
            <person name="Beukes C."/>
            <person name="Steenkamp E.T."/>
            <person name="Hirsch A.M."/>
            <person name="Manyaka P."/>
            <person name="Maluk M."/>
            <person name="Lafos M."/>
            <person name="Crook M."/>
            <person name="Gross E."/>
            <person name="Simon M.F."/>
            <person name="Bueno dos Reis Junior F."/>
            <person name="Poole P.S."/>
            <person name="Venter S.N."/>
            <person name="James E.K."/>
        </authorList>
    </citation>
    <scope>NUCLEOTIDE SEQUENCE [LARGE SCALE GENOMIC DNA]</scope>
    <source>
        <strain evidence="9 10">GP25-8</strain>
    </source>
</reference>
<keyword evidence="3" id="KW-0997">Cell inner membrane</keyword>
<keyword evidence="4" id="KW-0762">Sugar transport</keyword>
<keyword evidence="2" id="KW-1003">Cell membrane</keyword>
<evidence type="ECO:0000313" key="10">
    <source>
        <dbReference type="Proteomes" id="UP000235347"/>
    </source>
</evidence>
<keyword evidence="10" id="KW-1185">Reference proteome</keyword>